<dbReference type="Proteomes" id="UP000315522">
    <property type="component" value="Unassembled WGS sequence"/>
</dbReference>
<accession>A0A559MCS1</accession>
<sequence>MDNPMGNEKVIKDLQRDLARKCRIHGAKIQEIWRSLDKGQRTQAVKAGAAEGMVLKHPSDRSMGDVFKFIPELNLRDITEPGSDYLLNILKHRATKLLSEQYIKGPDDGPGDHAVIAHNMRVNNLRHVDDFPYSFTLFMDEETYGQSFKTKNNVDYEQTMTDLSVAVNAGLCLPQSIGELIMLRQLYTLQMLNILVEDILEIGSTSRNTKQPSKKPEEAARAALSKLSIIPKPEKLSLQELIASALDQKSSLDGYLSLCREEPVFLAHAVNIWFFTRPELIKDEKGRTLPVVTDNNISIAVFEMIHNAVIGAAIWDYLCRLLQLLIDGSNDNKYRSIILQEISNVSHLEYGRVQKLFKRQVQTFSGSKYFKRVSGVYDNGVARVSMKGKPELLTRENPRLHYMLRLCEPGVDASKAITWVKNLDDLHRSHPREREEMEESEFESFGDLAVIVGFVQSLSSSLALPPMSLKKGQLYVPRSKELATELDPLKSQLDLADFAIPIDNLTEPGMAAGALNALDQFIVDKTGTKMGFLYQDLIEKCVTDIQEYYQRQKTAAAQNTQPELPLATPSAETPEVRVEQRRQKHKTRPPHSSAYDIIPNPTTAEPEEVEPLQIFKVKQDTAKTFSTLFSKSQSRGSITWMAFETAMADLKFSVMPKFGSVFMFCPPPDLAIQKSLTLHRPHKSQIEGHFLLIFASRLKRVYGWGEQSFEVA</sequence>
<protein>
    <recommendedName>
        <fullName evidence="4">Ipa protein</fullName>
    </recommendedName>
</protein>
<feature type="region of interest" description="Disordered" evidence="1">
    <location>
        <begin position="556"/>
        <end position="603"/>
    </location>
</feature>
<dbReference type="PANTHER" id="PTHR40788:SF1">
    <property type="entry name" value="IPA PROTEIN"/>
    <property type="match status" value="1"/>
</dbReference>
<dbReference type="AlphaFoldDB" id="A0A559MCS1"/>
<organism evidence="2 3">
    <name type="scientific">Lachnellula willkommii</name>
    <dbReference type="NCBI Taxonomy" id="215461"/>
    <lineage>
        <taxon>Eukaryota</taxon>
        <taxon>Fungi</taxon>
        <taxon>Dikarya</taxon>
        <taxon>Ascomycota</taxon>
        <taxon>Pezizomycotina</taxon>
        <taxon>Leotiomycetes</taxon>
        <taxon>Helotiales</taxon>
        <taxon>Lachnaceae</taxon>
        <taxon>Lachnellula</taxon>
    </lineage>
</organism>
<dbReference type="EMBL" id="QGML01000775">
    <property type="protein sequence ID" value="TVY90703.1"/>
    <property type="molecule type" value="Genomic_DNA"/>
</dbReference>
<keyword evidence="3" id="KW-1185">Reference proteome</keyword>
<comment type="caution">
    <text evidence="2">The sequence shown here is derived from an EMBL/GenBank/DDBJ whole genome shotgun (WGS) entry which is preliminary data.</text>
</comment>
<gene>
    <name evidence="2" type="ORF">LAWI1_G004706</name>
</gene>
<name>A0A559MCS1_9HELO</name>
<evidence type="ECO:0000256" key="1">
    <source>
        <dbReference type="SAM" id="MobiDB-lite"/>
    </source>
</evidence>
<dbReference type="PANTHER" id="PTHR40788">
    <property type="entry name" value="CLR5 DOMAIN-CONTAINING PROTEIN-RELATED"/>
    <property type="match status" value="1"/>
</dbReference>
<evidence type="ECO:0000313" key="2">
    <source>
        <dbReference type="EMBL" id="TVY90703.1"/>
    </source>
</evidence>
<proteinExistence type="predicted"/>
<evidence type="ECO:0000313" key="3">
    <source>
        <dbReference type="Proteomes" id="UP000315522"/>
    </source>
</evidence>
<reference evidence="2 3" key="1">
    <citation type="submission" date="2018-05" db="EMBL/GenBank/DDBJ databases">
        <title>Genome sequencing and assembly of the regulated plant pathogen Lachnellula willkommii and related sister species for the development of diagnostic species identification markers.</title>
        <authorList>
            <person name="Giroux E."/>
            <person name="Bilodeau G."/>
        </authorList>
    </citation>
    <scope>NUCLEOTIDE SEQUENCE [LARGE SCALE GENOMIC DNA]</scope>
    <source>
        <strain evidence="2 3">CBS 172.35</strain>
    </source>
</reference>
<evidence type="ECO:0008006" key="4">
    <source>
        <dbReference type="Google" id="ProtNLM"/>
    </source>
</evidence>